<dbReference type="AlphaFoldDB" id="A0A5B0WP33"/>
<dbReference type="Pfam" id="PF16732">
    <property type="entry name" value="ComP_DUS"/>
    <property type="match status" value="1"/>
</dbReference>
<keyword evidence="2" id="KW-0472">Membrane</keyword>
<dbReference type="InterPro" id="IPR031982">
    <property type="entry name" value="PilE-like"/>
</dbReference>
<dbReference type="EMBL" id="VTUX01000010">
    <property type="protein sequence ID" value="KAA1188337.1"/>
    <property type="molecule type" value="Genomic_DNA"/>
</dbReference>
<evidence type="ECO:0000256" key="1">
    <source>
        <dbReference type="ARBA" id="ARBA00022481"/>
    </source>
</evidence>
<dbReference type="Pfam" id="PF07963">
    <property type="entry name" value="N_methyl"/>
    <property type="match status" value="1"/>
</dbReference>
<keyword evidence="2" id="KW-1133">Transmembrane helix</keyword>
<dbReference type="InterPro" id="IPR000983">
    <property type="entry name" value="Bac_GSPG_pilin"/>
</dbReference>
<organism evidence="3 4">
    <name type="scientific">Pseudohalioglobus sediminis</name>
    <dbReference type="NCBI Taxonomy" id="2606449"/>
    <lineage>
        <taxon>Bacteria</taxon>
        <taxon>Pseudomonadati</taxon>
        <taxon>Pseudomonadota</taxon>
        <taxon>Gammaproteobacteria</taxon>
        <taxon>Cellvibrionales</taxon>
        <taxon>Halieaceae</taxon>
        <taxon>Pseudohalioglobus</taxon>
    </lineage>
</organism>
<evidence type="ECO:0000313" key="3">
    <source>
        <dbReference type="EMBL" id="KAA1188337.1"/>
    </source>
</evidence>
<proteinExistence type="predicted"/>
<evidence type="ECO:0000313" key="4">
    <source>
        <dbReference type="Proteomes" id="UP000323708"/>
    </source>
</evidence>
<protein>
    <submittedName>
        <fullName evidence="3">Prepilin-type N-terminal cleavage/methylation domain-containing protein</fullName>
    </submittedName>
</protein>
<dbReference type="Gene3D" id="3.30.700.10">
    <property type="entry name" value="Glycoprotein, Type 4 Pilin"/>
    <property type="match status" value="1"/>
</dbReference>
<comment type="caution">
    <text evidence="3">The sequence shown here is derived from an EMBL/GenBank/DDBJ whole genome shotgun (WGS) entry which is preliminary data.</text>
</comment>
<dbReference type="Proteomes" id="UP000323708">
    <property type="component" value="Unassembled WGS sequence"/>
</dbReference>
<gene>
    <name evidence="3" type="ORF">F0M18_17700</name>
</gene>
<accession>A0A5B0WP33</accession>
<keyword evidence="1" id="KW-0488">Methylation</keyword>
<dbReference type="GO" id="GO:0015627">
    <property type="term" value="C:type II protein secretion system complex"/>
    <property type="evidence" value="ECO:0007669"/>
    <property type="project" value="InterPro"/>
</dbReference>
<dbReference type="SUPFAM" id="SSF54523">
    <property type="entry name" value="Pili subunits"/>
    <property type="match status" value="1"/>
</dbReference>
<dbReference type="RefSeq" id="WP_149612802.1">
    <property type="nucleotide sequence ID" value="NZ_VTUX01000010.1"/>
</dbReference>
<dbReference type="PRINTS" id="PR00813">
    <property type="entry name" value="BCTERIALGSPG"/>
</dbReference>
<dbReference type="InterPro" id="IPR012902">
    <property type="entry name" value="N_methyl_site"/>
</dbReference>
<dbReference type="PROSITE" id="PS00409">
    <property type="entry name" value="PROKAR_NTER_METHYL"/>
    <property type="match status" value="1"/>
</dbReference>
<feature type="transmembrane region" description="Helical" evidence="2">
    <location>
        <begin position="12"/>
        <end position="37"/>
    </location>
</feature>
<dbReference type="GO" id="GO:0015628">
    <property type="term" value="P:protein secretion by the type II secretion system"/>
    <property type="evidence" value="ECO:0007669"/>
    <property type="project" value="InterPro"/>
</dbReference>
<name>A0A5B0WP33_9GAMM</name>
<dbReference type="InterPro" id="IPR045584">
    <property type="entry name" value="Pilin-like"/>
</dbReference>
<sequence length="139" mass="15722">MLTRIQIGRGLHGFTLIEMMVVVAIMAILLMVALPAYEHQAMRGKRAAAQAEMLEIAGIQQQYLLSDRRYADMDTLAAAGFLPEPVVARHYRYHLQLGEGAVPSFELRLVPVGRQRADGWLQLDSQGHYSSEFPGRWWQ</sequence>
<dbReference type="NCBIfam" id="TIGR02532">
    <property type="entry name" value="IV_pilin_GFxxxE"/>
    <property type="match status" value="1"/>
</dbReference>
<keyword evidence="4" id="KW-1185">Reference proteome</keyword>
<keyword evidence="2" id="KW-0812">Transmembrane</keyword>
<evidence type="ECO:0000256" key="2">
    <source>
        <dbReference type="SAM" id="Phobius"/>
    </source>
</evidence>
<dbReference type="GO" id="GO:0043683">
    <property type="term" value="P:type IV pilus assembly"/>
    <property type="evidence" value="ECO:0007669"/>
    <property type="project" value="InterPro"/>
</dbReference>
<reference evidence="3 4" key="1">
    <citation type="submission" date="2019-09" db="EMBL/GenBank/DDBJ databases">
        <authorList>
            <person name="Chen X.-Y."/>
        </authorList>
    </citation>
    <scope>NUCLEOTIDE SEQUENCE [LARGE SCALE GENOMIC DNA]</scope>
    <source>
        <strain evidence="3 4">NY5</strain>
    </source>
</reference>